<name>A0A6S5TDH7_PSEPU</name>
<protein>
    <recommendedName>
        <fullName evidence="3">Transposase</fullName>
    </recommendedName>
</protein>
<sequence>MHLLDSYRGYVMTDDYVDYNALAAQNGLERVG</sequence>
<dbReference type="Proteomes" id="UP000515680">
    <property type="component" value="Chromosome"/>
</dbReference>
<accession>A0A6S5TDH7</accession>
<reference evidence="1 2" key="1">
    <citation type="submission" date="2019-12" db="EMBL/GenBank/DDBJ databases">
        <title>complete genome sequences of Pseudomonas putida str. WP8-W18-CRE-01 isolated from wastewater treatment plant effluent.</title>
        <authorList>
            <person name="Sekizuka T."/>
            <person name="Itokawa K."/>
            <person name="Yatsu K."/>
            <person name="Inamine Y."/>
            <person name="Kuroda M."/>
        </authorList>
    </citation>
    <scope>NUCLEOTIDE SEQUENCE [LARGE SCALE GENOMIC DNA]</scope>
    <source>
        <strain evidence="1 2">WP8-W18-CRE-01</strain>
    </source>
</reference>
<dbReference type="AlphaFoldDB" id="A0A6S5TDH7"/>
<dbReference type="EMBL" id="AP022227">
    <property type="protein sequence ID" value="BBT41351.1"/>
    <property type="molecule type" value="Genomic_DNA"/>
</dbReference>
<proteinExistence type="predicted"/>
<evidence type="ECO:0008006" key="3">
    <source>
        <dbReference type="Google" id="ProtNLM"/>
    </source>
</evidence>
<evidence type="ECO:0000313" key="1">
    <source>
        <dbReference type="EMBL" id="BBT41351.1"/>
    </source>
</evidence>
<evidence type="ECO:0000313" key="2">
    <source>
        <dbReference type="Proteomes" id="UP000515680"/>
    </source>
</evidence>
<organism evidence="1 2">
    <name type="scientific">Pseudomonas putida</name>
    <name type="common">Arthrobacter siderocapsulatus</name>
    <dbReference type="NCBI Taxonomy" id="303"/>
    <lineage>
        <taxon>Bacteria</taxon>
        <taxon>Pseudomonadati</taxon>
        <taxon>Pseudomonadota</taxon>
        <taxon>Gammaproteobacteria</taxon>
        <taxon>Pseudomonadales</taxon>
        <taxon>Pseudomonadaceae</taxon>
        <taxon>Pseudomonas</taxon>
    </lineage>
</organism>
<gene>
    <name evidence="1" type="ORF">WP8W18C01_36920</name>
</gene>